<dbReference type="PANTHER" id="PTHR23416">
    <property type="entry name" value="SIALIC ACID SYNTHASE-RELATED"/>
    <property type="match status" value="1"/>
</dbReference>
<name>A0A444VNM8_9FLAO</name>
<dbReference type="CDD" id="cd04647">
    <property type="entry name" value="LbH_MAT_like"/>
    <property type="match status" value="1"/>
</dbReference>
<protein>
    <recommendedName>
        <fullName evidence="5">Acyltransferase</fullName>
    </recommendedName>
</protein>
<comment type="caution">
    <text evidence="3">The sequence shown here is derived from an EMBL/GenBank/DDBJ whole genome shotgun (WGS) entry which is preliminary data.</text>
</comment>
<organism evidence="3 4">
    <name type="scientific">Flagellimonas olearia</name>
    <dbReference type="NCBI Taxonomy" id="552546"/>
    <lineage>
        <taxon>Bacteria</taxon>
        <taxon>Pseudomonadati</taxon>
        <taxon>Bacteroidota</taxon>
        <taxon>Flavobacteriia</taxon>
        <taxon>Flavobacteriales</taxon>
        <taxon>Flavobacteriaceae</taxon>
        <taxon>Flagellimonas</taxon>
    </lineage>
</organism>
<sequence length="170" mass="18989">MGFIFKIIRKIKYIGIKNSIYYFFFQRILRINSHVPWPVHHASVVSYPERIKREFWRPYPGYLSGQYFQAKNGIVIGKNVRLGPGVKVISASHNVDNYDIHDDAKPIIIGNNCWLAANVVILPGVELGNHIVVAAGAVVNKSFPEGDCVIGGVPAKIIKKLGPYKGDSSW</sequence>
<dbReference type="InterPro" id="IPR051159">
    <property type="entry name" value="Hexapeptide_acetyltransf"/>
</dbReference>
<comment type="similarity">
    <text evidence="1">Belongs to the transferase hexapeptide repeat family.</text>
</comment>
<dbReference type="Gene3D" id="2.160.10.10">
    <property type="entry name" value="Hexapeptide repeat proteins"/>
    <property type="match status" value="1"/>
</dbReference>
<dbReference type="RefSeq" id="WP_129653907.1">
    <property type="nucleotide sequence ID" value="NZ_ML142908.1"/>
</dbReference>
<reference evidence="3 4" key="1">
    <citation type="submission" date="2014-04" db="EMBL/GenBank/DDBJ databases">
        <title>Whole genome of Muricauda olearia.</title>
        <authorList>
            <person name="Zhang X.-H."/>
            <person name="Tang K."/>
        </authorList>
    </citation>
    <scope>NUCLEOTIDE SEQUENCE [LARGE SCALE GENOMIC DNA]</scope>
    <source>
        <strain evidence="3 4">Th120</strain>
    </source>
</reference>
<keyword evidence="4" id="KW-1185">Reference proteome</keyword>
<evidence type="ECO:0000313" key="4">
    <source>
        <dbReference type="Proteomes" id="UP000290261"/>
    </source>
</evidence>
<proteinExistence type="inferred from homology"/>
<dbReference type="SUPFAM" id="SSF51161">
    <property type="entry name" value="Trimeric LpxA-like enzymes"/>
    <property type="match status" value="1"/>
</dbReference>
<dbReference type="GO" id="GO:0008374">
    <property type="term" value="F:O-acyltransferase activity"/>
    <property type="evidence" value="ECO:0007669"/>
    <property type="project" value="TreeGrafter"/>
</dbReference>
<evidence type="ECO:0008006" key="5">
    <source>
        <dbReference type="Google" id="ProtNLM"/>
    </source>
</evidence>
<dbReference type="Pfam" id="PF00132">
    <property type="entry name" value="Hexapep"/>
    <property type="match status" value="1"/>
</dbReference>
<dbReference type="Proteomes" id="UP000290261">
    <property type="component" value="Unassembled WGS sequence"/>
</dbReference>
<dbReference type="InterPro" id="IPR011004">
    <property type="entry name" value="Trimer_LpxA-like_sf"/>
</dbReference>
<gene>
    <name evidence="3" type="ORF">DN53_10930</name>
</gene>
<evidence type="ECO:0000256" key="1">
    <source>
        <dbReference type="ARBA" id="ARBA00007274"/>
    </source>
</evidence>
<dbReference type="EMBL" id="JJMP01000003">
    <property type="protein sequence ID" value="RYC52383.1"/>
    <property type="molecule type" value="Genomic_DNA"/>
</dbReference>
<dbReference type="AlphaFoldDB" id="A0A444VNM8"/>
<evidence type="ECO:0000256" key="2">
    <source>
        <dbReference type="ARBA" id="ARBA00022679"/>
    </source>
</evidence>
<keyword evidence="2" id="KW-0808">Transferase</keyword>
<dbReference type="InterPro" id="IPR001451">
    <property type="entry name" value="Hexapep"/>
</dbReference>
<dbReference type="PANTHER" id="PTHR23416:SF23">
    <property type="entry name" value="ACETYLTRANSFERASE C18B11.09C-RELATED"/>
    <property type="match status" value="1"/>
</dbReference>
<accession>A0A444VNM8</accession>
<evidence type="ECO:0000313" key="3">
    <source>
        <dbReference type="EMBL" id="RYC52383.1"/>
    </source>
</evidence>